<sequence length="139" mass="15749">MATQSSTSLQDLIREDFLTCKICYDLYVVPKILPCLHTYCQKCLEPLVENGTIHCPECRLQSEAPGGSVGLKTNFFINSLLELFQMKRNKDLEEGSVPTSDHEEFVSKWQKTMAKKATSIGLSPPPNCITWVMYAPKRF</sequence>
<dbReference type="Pfam" id="PF00097">
    <property type="entry name" value="zf-C3HC4"/>
    <property type="match status" value="1"/>
</dbReference>
<dbReference type="InterPro" id="IPR047153">
    <property type="entry name" value="TRIM45/56/19-like"/>
</dbReference>
<protein>
    <recommendedName>
        <fullName evidence="5">RING-type domain-containing protein</fullName>
    </recommendedName>
</protein>
<reference evidence="6 7" key="1">
    <citation type="journal article" date="2019" name="Proc. Natl. Acad. Sci. U.S.A.">
        <title>Regulatory changes in pterin and carotenoid genes underlie balanced color polymorphisms in the wall lizard.</title>
        <authorList>
            <person name="Andrade P."/>
            <person name="Pinho C."/>
            <person name="Perez I de Lanuza G."/>
            <person name="Afonso S."/>
            <person name="Brejcha J."/>
            <person name="Rubin C.J."/>
            <person name="Wallerman O."/>
            <person name="Pereira P."/>
            <person name="Sabatino S.J."/>
            <person name="Bellati A."/>
            <person name="Pellitteri-Rosa D."/>
            <person name="Bosakova Z."/>
            <person name="Bunikis I."/>
            <person name="Carretero M.A."/>
            <person name="Feiner N."/>
            <person name="Marsik P."/>
            <person name="Pauperio F."/>
            <person name="Salvi D."/>
            <person name="Soler L."/>
            <person name="While G.M."/>
            <person name="Uller T."/>
            <person name="Font E."/>
            <person name="Andersson L."/>
            <person name="Carneiro M."/>
        </authorList>
    </citation>
    <scope>NUCLEOTIDE SEQUENCE</scope>
</reference>
<dbReference type="PANTHER" id="PTHR25462">
    <property type="entry name" value="BONUS, ISOFORM C-RELATED"/>
    <property type="match status" value="1"/>
</dbReference>
<dbReference type="PROSITE" id="PS50089">
    <property type="entry name" value="ZF_RING_2"/>
    <property type="match status" value="1"/>
</dbReference>
<evidence type="ECO:0000313" key="7">
    <source>
        <dbReference type="Proteomes" id="UP000472272"/>
    </source>
</evidence>
<dbReference type="InterPro" id="IPR001841">
    <property type="entry name" value="Znf_RING"/>
</dbReference>
<dbReference type="GO" id="GO:0005654">
    <property type="term" value="C:nucleoplasm"/>
    <property type="evidence" value="ECO:0007669"/>
    <property type="project" value="TreeGrafter"/>
</dbReference>
<dbReference type="GO" id="GO:0008270">
    <property type="term" value="F:zinc ion binding"/>
    <property type="evidence" value="ECO:0007669"/>
    <property type="project" value="UniProtKB-KW"/>
</dbReference>
<dbReference type="AlphaFoldDB" id="A0A670HLQ7"/>
<evidence type="ECO:0000313" key="6">
    <source>
        <dbReference type="Ensembl" id="ENSPMRP00000000260.1"/>
    </source>
</evidence>
<dbReference type="Gene3D" id="3.30.40.10">
    <property type="entry name" value="Zinc/RING finger domain, C3HC4 (zinc finger)"/>
    <property type="match status" value="1"/>
</dbReference>
<dbReference type="InterPro" id="IPR013083">
    <property type="entry name" value="Znf_RING/FYVE/PHD"/>
</dbReference>
<evidence type="ECO:0000256" key="2">
    <source>
        <dbReference type="ARBA" id="ARBA00022771"/>
    </source>
</evidence>
<dbReference type="GeneTree" id="ENSGT00940000162489"/>
<reference evidence="6" key="3">
    <citation type="submission" date="2025-09" db="UniProtKB">
        <authorList>
            <consortium name="Ensembl"/>
        </authorList>
    </citation>
    <scope>IDENTIFICATION</scope>
</reference>
<evidence type="ECO:0000256" key="3">
    <source>
        <dbReference type="ARBA" id="ARBA00022833"/>
    </source>
</evidence>
<dbReference type="GO" id="GO:0045087">
    <property type="term" value="P:innate immune response"/>
    <property type="evidence" value="ECO:0007669"/>
    <property type="project" value="TreeGrafter"/>
</dbReference>
<dbReference type="GO" id="GO:0060340">
    <property type="term" value="P:positive regulation of type I interferon-mediated signaling pathway"/>
    <property type="evidence" value="ECO:0007669"/>
    <property type="project" value="TreeGrafter"/>
</dbReference>
<dbReference type="InterPro" id="IPR017907">
    <property type="entry name" value="Znf_RING_CS"/>
</dbReference>
<dbReference type="GO" id="GO:0061630">
    <property type="term" value="F:ubiquitin protein ligase activity"/>
    <property type="evidence" value="ECO:0007669"/>
    <property type="project" value="TreeGrafter"/>
</dbReference>
<reference evidence="6" key="2">
    <citation type="submission" date="2025-08" db="UniProtKB">
        <authorList>
            <consortium name="Ensembl"/>
        </authorList>
    </citation>
    <scope>IDENTIFICATION</scope>
</reference>
<organism evidence="6 7">
    <name type="scientific">Podarcis muralis</name>
    <name type="common">Wall lizard</name>
    <name type="synonym">Lacerta muralis</name>
    <dbReference type="NCBI Taxonomy" id="64176"/>
    <lineage>
        <taxon>Eukaryota</taxon>
        <taxon>Metazoa</taxon>
        <taxon>Chordata</taxon>
        <taxon>Craniata</taxon>
        <taxon>Vertebrata</taxon>
        <taxon>Euteleostomi</taxon>
        <taxon>Lepidosauria</taxon>
        <taxon>Squamata</taxon>
        <taxon>Bifurcata</taxon>
        <taxon>Unidentata</taxon>
        <taxon>Episquamata</taxon>
        <taxon>Laterata</taxon>
        <taxon>Lacertibaenia</taxon>
        <taxon>Lacertidae</taxon>
        <taxon>Podarcis</taxon>
    </lineage>
</organism>
<evidence type="ECO:0000256" key="1">
    <source>
        <dbReference type="ARBA" id="ARBA00022723"/>
    </source>
</evidence>
<keyword evidence="3" id="KW-0862">Zinc</keyword>
<accession>A0A670HLQ7</accession>
<keyword evidence="7" id="KW-1185">Reference proteome</keyword>
<feature type="domain" description="RING-type" evidence="5">
    <location>
        <begin position="20"/>
        <end position="59"/>
    </location>
</feature>
<proteinExistence type="predicted"/>
<evidence type="ECO:0000259" key="5">
    <source>
        <dbReference type="PROSITE" id="PS50089"/>
    </source>
</evidence>
<dbReference type="PANTHER" id="PTHR25462:SF299">
    <property type="entry name" value="E3 UBIQUITIN-PROTEIN LIGASE TRIM56"/>
    <property type="match status" value="1"/>
</dbReference>
<name>A0A670HLQ7_PODMU</name>
<keyword evidence="1" id="KW-0479">Metal-binding</keyword>
<dbReference type="InterPro" id="IPR018957">
    <property type="entry name" value="Znf_C3HC4_RING-type"/>
</dbReference>
<evidence type="ECO:0000256" key="4">
    <source>
        <dbReference type="PROSITE-ProRule" id="PRU00175"/>
    </source>
</evidence>
<dbReference type="PROSITE" id="PS00518">
    <property type="entry name" value="ZF_RING_1"/>
    <property type="match status" value="1"/>
</dbReference>
<keyword evidence="2 4" id="KW-0863">Zinc-finger</keyword>
<dbReference type="Proteomes" id="UP000472272">
    <property type="component" value="Chromosome 4"/>
</dbReference>
<dbReference type="SMART" id="SM00184">
    <property type="entry name" value="RING"/>
    <property type="match status" value="1"/>
</dbReference>
<dbReference type="OMA" id="PPNCITW"/>
<dbReference type="Ensembl" id="ENSPMRT00000000272.1">
    <property type="protein sequence ID" value="ENSPMRP00000000260.1"/>
    <property type="gene ID" value="ENSPMRG00000000180.1"/>
</dbReference>
<dbReference type="SUPFAM" id="SSF57850">
    <property type="entry name" value="RING/U-box"/>
    <property type="match status" value="1"/>
</dbReference>